<reference evidence="1 2" key="1">
    <citation type="submission" date="2014-10" db="EMBL/GenBank/DDBJ databases">
        <title>Genome sequence of Micropolyspora internatus JCM3315.</title>
        <authorList>
            <person name="Shin S.-K."/>
            <person name="Yi H."/>
        </authorList>
    </citation>
    <scope>NUCLEOTIDE SEQUENCE [LARGE SCALE GENOMIC DNA]</scope>
    <source>
        <strain evidence="1 2">JCM 3315</strain>
    </source>
</reference>
<protein>
    <submittedName>
        <fullName evidence="1">Uncharacterized protein</fullName>
    </submittedName>
</protein>
<sequence>MRALVGDSTITNLRRPSPFVPVFFVRVDPATLSRSFA</sequence>
<proteinExistence type="predicted"/>
<name>A0A837D9X2_9PSEU</name>
<dbReference type="Proteomes" id="UP000030848">
    <property type="component" value="Unassembled WGS sequence"/>
</dbReference>
<evidence type="ECO:0000313" key="2">
    <source>
        <dbReference type="Proteomes" id="UP000030848"/>
    </source>
</evidence>
<comment type="caution">
    <text evidence="1">The sequence shown here is derived from an EMBL/GenBank/DDBJ whole genome shotgun (WGS) entry which is preliminary data.</text>
</comment>
<accession>A0A837D9X2</accession>
<evidence type="ECO:0000313" key="1">
    <source>
        <dbReference type="EMBL" id="KHF44330.1"/>
    </source>
</evidence>
<gene>
    <name evidence="1" type="ORF">MINT15_12120</name>
</gene>
<organism evidence="1 2">
    <name type="scientific">Saccharomonospora viridis</name>
    <dbReference type="NCBI Taxonomy" id="1852"/>
    <lineage>
        <taxon>Bacteria</taxon>
        <taxon>Bacillati</taxon>
        <taxon>Actinomycetota</taxon>
        <taxon>Actinomycetes</taxon>
        <taxon>Pseudonocardiales</taxon>
        <taxon>Pseudonocardiaceae</taxon>
        <taxon>Saccharomonospora</taxon>
    </lineage>
</organism>
<dbReference type="AlphaFoldDB" id="A0A837D9X2"/>
<dbReference type="EMBL" id="JRZE01000003">
    <property type="protein sequence ID" value="KHF44330.1"/>
    <property type="molecule type" value="Genomic_DNA"/>
</dbReference>